<accession>A0ABZ0Z2L5</accession>
<keyword evidence="2" id="KW-1185">Reference proteome</keyword>
<evidence type="ECO:0000313" key="1">
    <source>
        <dbReference type="EMBL" id="WQJ51234.1"/>
    </source>
</evidence>
<proteinExistence type="predicted"/>
<organism evidence="1 2">
    <name type="scientific">phage Lak_Megaphage_RVC_AP3_GC26</name>
    <dbReference type="NCBI Taxonomy" id="3109225"/>
    <lineage>
        <taxon>Viruses</taxon>
        <taxon>Duplodnaviria</taxon>
        <taxon>Heunggongvirae</taxon>
        <taxon>Uroviricota</taxon>
        <taxon>Caudoviricetes</taxon>
        <taxon>Caudoviricetes code 15 clade</taxon>
    </lineage>
</organism>
<protein>
    <submittedName>
        <fullName evidence="1">Uncharacterized protein</fullName>
    </submittedName>
</protein>
<dbReference type="EMBL" id="OR769219">
    <property type="protein sequence ID" value="WQJ51234.1"/>
    <property type="molecule type" value="Genomic_DNA"/>
</dbReference>
<reference evidence="1 2" key="1">
    <citation type="submission" date="2023-11" db="EMBL/GenBank/DDBJ databases">
        <authorList>
            <person name="Cook R."/>
            <person name="Crisci M."/>
            <person name="Pye H."/>
            <person name="Adriaenssens E."/>
            <person name="Santini J."/>
        </authorList>
    </citation>
    <scope>NUCLEOTIDE SEQUENCE [LARGE SCALE GENOMIC DNA]</scope>
    <source>
        <strain evidence="1">Lak_Megaphage_RVC_AP3_GC26</strain>
    </source>
</reference>
<dbReference type="Proteomes" id="UP001348805">
    <property type="component" value="Segment"/>
</dbReference>
<name>A0ABZ0Z2L5_9CAUD</name>
<sequence>MIKFKKKDKPIRDELSDIYEFLDNIMTDQKQIKDKIKKIYLDLTRFKTTYNRHSHIVECGMIETCSHRTDEKVEYKM</sequence>
<evidence type="ECO:0000313" key="2">
    <source>
        <dbReference type="Proteomes" id="UP001348805"/>
    </source>
</evidence>